<dbReference type="PROSITE" id="PS51257">
    <property type="entry name" value="PROKAR_LIPOPROTEIN"/>
    <property type="match status" value="1"/>
</dbReference>
<organism evidence="6 7">
    <name type="scientific">Porphyromonas levii</name>
    <dbReference type="NCBI Taxonomy" id="28114"/>
    <lineage>
        <taxon>Bacteria</taxon>
        <taxon>Pseudomonadati</taxon>
        <taxon>Bacteroidota</taxon>
        <taxon>Bacteroidia</taxon>
        <taxon>Bacteroidales</taxon>
        <taxon>Porphyromonadaceae</taxon>
        <taxon>Porphyromonas</taxon>
    </lineage>
</organism>
<comment type="similarity">
    <text evidence="1">Belongs to the peptidase C25 family.</text>
</comment>
<keyword evidence="4" id="KW-0843">Virulence</keyword>
<name>A0A4Y8WRP9_9PORP</name>
<evidence type="ECO:0000256" key="3">
    <source>
        <dbReference type="ARBA" id="ARBA00022807"/>
    </source>
</evidence>
<keyword evidence="7" id="KW-1185">Reference proteome</keyword>
<dbReference type="Proteomes" id="UP000297225">
    <property type="component" value="Unassembled WGS sequence"/>
</dbReference>
<proteinExistence type="inferred from homology"/>
<dbReference type="STRING" id="1122973.GCA_000379925_01228"/>
<evidence type="ECO:0000256" key="1">
    <source>
        <dbReference type="ARBA" id="ARBA00006067"/>
    </source>
</evidence>
<keyword evidence="2" id="KW-0645">Protease</keyword>
<evidence type="ECO:0000256" key="4">
    <source>
        <dbReference type="ARBA" id="ARBA00023026"/>
    </source>
</evidence>
<dbReference type="GO" id="GO:0006508">
    <property type="term" value="P:proteolysis"/>
    <property type="evidence" value="ECO:0007669"/>
    <property type="project" value="UniProtKB-KW"/>
</dbReference>
<dbReference type="GO" id="GO:0008234">
    <property type="term" value="F:cysteine-type peptidase activity"/>
    <property type="evidence" value="ECO:0007669"/>
    <property type="project" value="UniProtKB-KW"/>
</dbReference>
<feature type="domain" description="BACON" evidence="5">
    <location>
        <begin position="61"/>
        <end position="112"/>
    </location>
</feature>
<dbReference type="AlphaFoldDB" id="A0A4Y8WRP9"/>
<keyword evidence="3" id="KW-0378">Hydrolase</keyword>
<dbReference type="CDD" id="cd14948">
    <property type="entry name" value="BACON"/>
    <property type="match status" value="2"/>
</dbReference>
<dbReference type="EMBL" id="SPNC01000012">
    <property type="protein sequence ID" value="TFH96842.1"/>
    <property type="molecule type" value="Genomic_DNA"/>
</dbReference>
<reference evidence="6 7" key="1">
    <citation type="submission" date="2019-03" db="EMBL/GenBank/DDBJ databases">
        <title>Porphyromonas levii Isolated from the Uterus of Dairy Cows.</title>
        <authorList>
            <person name="Francis A.M."/>
        </authorList>
    </citation>
    <scope>NUCLEOTIDE SEQUENCE [LARGE SCALE GENOMIC DNA]</scope>
    <source>
        <strain evidence="6 7">AF5678</strain>
    </source>
</reference>
<comment type="caution">
    <text evidence="6">The sequence shown here is derived from an EMBL/GenBank/DDBJ whole genome shotgun (WGS) entry which is preliminary data.</text>
</comment>
<evidence type="ECO:0000259" key="5">
    <source>
        <dbReference type="Pfam" id="PF13004"/>
    </source>
</evidence>
<dbReference type="Gene3D" id="2.60.40.10">
    <property type="entry name" value="Immunoglobulins"/>
    <property type="match status" value="2"/>
</dbReference>
<evidence type="ECO:0000313" key="6">
    <source>
        <dbReference type="EMBL" id="TFH96842.1"/>
    </source>
</evidence>
<gene>
    <name evidence="6" type="ORF">E4P47_01595</name>
</gene>
<accession>A0A4Y8WRP9</accession>
<sequence length="549" mass="60591">MKHFNYLTAFAVTLLLGLFASCTPKDTEVEEATLSLSATAVTIANAGGEAQAITVTTNQAKWNAISNVEWLKTKIAGNTLTIVATPNQSGADRAAEVLVVAGATNEKISVVQSAADIVLEVSPENIVVTNAGETKLISVKSNSATWTLDIDEAASAWIKKTVFKDFIQLDIAPNDGAARETKIYAKSGKTQKEIVVQQAGMGNNKFVLPYLVADAKQYDLISYETKKGSFLLGYSPKTDGVPMFGIPAKGANYTFATSSEIFPSVFYLFDTDTDRVKVVEYVAKKLDTKGLETEGFVNFLKENGFENAKYDDKSKRINGTHKDSGFTVVVGDSKEKVAIVHFNAPKPKQDKEYPTFDKFPYDNSSMLGDLQYTAKKVEEVETAAKSKKIKFARDDKNPGYDKINIYEVDASKRPLHTRYYFFDNEKKGADGKPLNNVEELLVVWDKVNLGAWEYNGGKFFLTKEFIELLEKEGFVFLKEANGLDFYYNATKKLMVVPRGTRFKDVLDGAPVFAINYFAFDGGSSAVTSQGWIEQIADRIIKQDRALGAK</sequence>
<dbReference type="InterPro" id="IPR013783">
    <property type="entry name" value="Ig-like_fold"/>
</dbReference>
<evidence type="ECO:0000313" key="7">
    <source>
        <dbReference type="Proteomes" id="UP000297225"/>
    </source>
</evidence>
<dbReference type="OrthoDB" id="1014417at2"/>
<dbReference type="InterPro" id="IPR024361">
    <property type="entry name" value="BACON"/>
</dbReference>
<evidence type="ECO:0000256" key="2">
    <source>
        <dbReference type="ARBA" id="ARBA00022670"/>
    </source>
</evidence>
<protein>
    <recommendedName>
        <fullName evidence="5">BACON domain-containing protein</fullName>
    </recommendedName>
</protein>
<dbReference type="RefSeq" id="WP_134848964.1">
    <property type="nucleotide sequence ID" value="NZ_CP197400.1"/>
</dbReference>
<dbReference type="Pfam" id="PF13004">
    <property type="entry name" value="BACON"/>
    <property type="match status" value="1"/>
</dbReference>
<keyword evidence="3" id="KW-0788">Thiol protease</keyword>